<organism evidence="2 3">
    <name type="scientific">Streptacidiphilus alkalitolerans</name>
    <dbReference type="NCBI Taxonomy" id="3342712"/>
    <lineage>
        <taxon>Bacteria</taxon>
        <taxon>Bacillati</taxon>
        <taxon>Actinomycetota</taxon>
        <taxon>Actinomycetes</taxon>
        <taxon>Kitasatosporales</taxon>
        <taxon>Streptomycetaceae</taxon>
        <taxon>Streptacidiphilus</taxon>
    </lineage>
</organism>
<accession>A0ABV6WR76</accession>
<dbReference type="InterPro" id="IPR043917">
    <property type="entry name" value="DUF5753"/>
</dbReference>
<dbReference type="Pfam" id="PF13560">
    <property type="entry name" value="HTH_31"/>
    <property type="match status" value="1"/>
</dbReference>
<dbReference type="InterPro" id="IPR001387">
    <property type="entry name" value="Cro/C1-type_HTH"/>
</dbReference>
<dbReference type="SMART" id="SM00530">
    <property type="entry name" value="HTH_XRE"/>
    <property type="match status" value="1"/>
</dbReference>
<name>A0ABV6WR76_9ACTN</name>
<dbReference type="EMBL" id="JBHFAA010000025">
    <property type="protein sequence ID" value="MFC1428532.1"/>
    <property type="molecule type" value="Genomic_DNA"/>
</dbReference>
<dbReference type="Pfam" id="PF19054">
    <property type="entry name" value="DUF5753"/>
    <property type="match status" value="1"/>
</dbReference>
<gene>
    <name evidence="2" type="ORF">ACEZCY_35760</name>
</gene>
<protein>
    <submittedName>
        <fullName evidence="2">Helix-turn-helix domain-containing protein</fullName>
    </submittedName>
</protein>
<sequence>MPIPASPSSAAQQARARIAAVLHELRLDAGLTVRALATACGWSAAKASRIENGRTQPADSDLVAWCSACGQPERAADLTAANRQAGQLYVEWRRRQRRGLRQIQESALTEIEQTALQRIYASNVIPGFFQTAGYCRSLFSAFVAFEDDIPDDVDQAVAARLERGRLLRDGGRRFVVLLEETVLRYRVGTPAVMREQLLHLLQVQRLPTVALGVIPFTADRTGMWPMESFYLYDNTRALVETLSAEVNVVAPAELLLYERAFAELGRLAVYGPTAAARITAAIEALDTGGV</sequence>
<keyword evidence="3" id="KW-1185">Reference proteome</keyword>
<evidence type="ECO:0000259" key="1">
    <source>
        <dbReference type="PROSITE" id="PS50943"/>
    </source>
</evidence>
<dbReference type="CDD" id="cd00093">
    <property type="entry name" value="HTH_XRE"/>
    <property type="match status" value="1"/>
</dbReference>
<dbReference type="PROSITE" id="PS50943">
    <property type="entry name" value="HTH_CROC1"/>
    <property type="match status" value="1"/>
</dbReference>
<evidence type="ECO:0000313" key="3">
    <source>
        <dbReference type="Proteomes" id="UP001592529"/>
    </source>
</evidence>
<reference evidence="2 3" key="1">
    <citation type="submission" date="2024-09" db="EMBL/GenBank/DDBJ databases">
        <authorList>
            <person name="Lee S.D."/>
        </authorList>
    </citation>
    <scope>NUCLEOTIDE SEQUENCE [LARGE SCALE GENOMIC DNA]</scope>
    <source>
        <strain evidence="2 3">N1-12</strain>
    </source>
</reference>
<dbReference type="Gene3D" id="1.10.260.40">
    <property type="entry name" value="lambda repressor-like DNA-binding domains"/>
    <property type="match status" value="1"/>
</dbReference>
<dbReference type="RefSeq" id="WP_380527924.1">
    <property type="nucleotide sequence ID" value="NZ_JBHFAA010000025.1"/>
</dbReference>
<evidence type="ECO:0000313" key="2">
    <source>
        <dbReference type="EMBL" id="MFC1428532.1"/>
    </source>
</evidence>
<proteinExistence type="predicted"/>
<dbReference type="Proteomes" id="UP001592529">
    <property type="component" value="Unassembled WGS sequence"/>
</dbReference>
<dbReference type="SUPFAM" id="SSF47413">
    <property type="entry name" value="lambda repressor-like DNA-binding domains"/>
    <property type="match status" value="1"/>
</dbReference>
<comment type="caution">
    <text evidence="2">The sequence shown here is derived from an EMBL/GenBank/DDBJ whole genome shotgun (WGS) entry which is preliminary data.</text>
</comment>
<dbReference type="InterPro" id="IPR010982">
    <property type="entry name" value="Lambda_DNA-bd_dom_sf"/>
</dbReference>
<feature type="domain" description="HTH cro/C1-type" evidence="1">
    <location>
        <begin position="22"/>
        <end position="78"/>
    </location>
</feature>